<feature type="transmembrane region" description="Helical" evidence="8">
    <location>
        <begin position="50"/>
        <end position="76"/>
    </location>
</feature>
<dbReference type="GO" id="GO:0071555">
    <property type="term" value="P:cell wall organization"/>
    <property type="evidence" value="ECO:0007669"/>
    <property type="project" value="UniProtKB-UniRule"/>
</dbReference>
<keyword evidence="6 8" id="KW-1133">Transmembrane helix</keyword>
<evidence type="ECO:0000256" key="2">
    <source>
        <dbReference type="ARBA" id="ARBA00022475"/>
    </source>
</evidence>
<dbReference type="InterPro" id="IPR004268">
    <property type="entry name" value="MurJ"/>
</dbReference>
<comment type="pathway">
    <text evidence="8">Cell wall biogenesis; peptidoglycan biosynthesis.</text>
</comment>
<keyword evidence="8 9" id="KW-0961">Cell wall biogenesis/degradation</keyword>
<dbReference type="PANTHER" id="PTHR47019:SF1">
    <property type="entry name" value="LIPID II FLIPPASE MURJ"/>
    <property type="match status" value="1"/>
</dbReference>
<dbReference type="PANTHER" id="PTHR47019">
    <property type="entry name" value="LIPID II FLIPPASE MURJ"/>
    <property type="match status" value="1"/>
</dbReference>
<feature type="transmembrane region" description="Helical" evidence="8">
    <location>
        <begin position="129"/>
        <end position="149"/>
    </location>
</feature>
<keyword evidence="7 8" id="KW-0472">Membrane</keyword>
<feature type="transmembrane region" description="Helical" evidence="8">
    <location>
        <begin position="88"/>
        <end position="109"/>
    </location>
</feature>
<feature type="transmembrane region" description="Helical" evidence="8">
    <location>
        <begin position="408"/>
        <end position="429"/>
    </location>
</feature>
<dbReference type="Proteomes" id="UP000245793">
    <property type="component" value="Unassembled WGS sequence"/>
</dbReference>
<dbReference type="GO" id="GO:0005886">
    <property type="term" value="C:plasma membrane"/>
    <property type="evidence" value="ECO:0007669"/>
    <property type="project" value="UniProtKB-SubCell"/>
</dbReference>
<comment type="caution">
    <text evidence="10">The sequence shown here is derived from an EMBL/GenBank/DDBJ whole genome shotgun (WGS) entry which is preliminary data.</text>
</comment>
<feature type="transmembrane region" description="Helical" evidence="8">
    <location>
        <begin position="477"/>
        <end position="499"/>
    </location>
</feature>
<feature type="transmembrane region" description="Helical" evidence="8">
    <location>
        <begin position="348"/>
        <end position="370"/>
    </location>
</feature>
<dbReference type="GO" id="GO:0008360">
    <property type="term" value="P:regulation of cell shape"/>
    <property type="evidence" value="ECO:0007669"/>
    <property type="project" value="UniProtKB-UniRule"/>
</dbReference>
<keyword evidence="4 8" id="KW-0133">Cell shape</keyword>
<organism evidence="10 11">
    <name type="scientific">Ezakiella coagulans</name>
    <dbReference type="NCBI Taxonomy" id="46507"/>
    <lineage>
        <taxon>Bacteria</taxon>
        <taxon>Bacillati</taxon>
        <taxon>Bacillota</taxon>
        <taxon>Tissierellia</taxon>
        <taxon>Ezakiella</taxon>
    </lineage>
</organism>
<dbReference type="HAMAP" id="MF_02078">
    <property type="entry name" value="MurJ_MviN"/>
    <property type="match status" value="1"/>
</dbReference>
<gene>
    <name evidence="8" type="primary">murJ</name>
    <name evidence="10" type="ORF">C7381_101115</name>
</gene>
<feature type="transmembrane region" description="Helical" evidence="8">
    <location>
        <begin position="304"/>
        <end position="328"/>
    </location>
</feature>
<keyword evidence="2 8" id="KW-1003">Cell membrane</keyword>
<comment type="subcellular location">
    <subcellularLocation>
        <location evidence="1 8">Cell membrane</location>
        <topology evidence="1 8">Multi-pass membrane protein</topology>
    </subcellularLocation>
</comment>
<evidence type="ECO:0000256" key="3">
    <source>
        <dbReference type="ARBA" id="ARBA00022692"/>
    </source>
</evidence>
<comment type="function">
    <text evidence="8 9">Involved in peptidoglycan biosynthesis. Transports lipid-linked peptidoglycan precursors from the inner to the outer leaflet of the cytoplasmic membrane.</text>
</comment>
<dbReference type="EMBL" id="QEKV01000001">
    <property type="protein sequence ID" value="PVY95589.1"/>
    <property type="molecule type" value="Genomic_DNA"/>
</dbReference>
<evidence type="ECO:0000256" key="1">
    <source>
        <dbReference type="ARBA" id="ARBA00004651"/>
    </source>
</evidence>
<dbReference type="PRINTS" id="PR01806">
    <property type="entry name" value="VIRFACTRMVIN"/>
</dbReference>
<dbReference type="Pfam" id="PF03023">
    <property type="entry name" value="MurJ"/>
    <property type="match status" value="1"/>
</dbReference>
<keyword evidence="8 9" id="KW-0813">Transport</keyword>
<sequence>MGKNNYENAKYWAMLVSVFLMISKVMGFFRDVLTARSFGAGHESDAYFTAMSGIIIVIGALGAGLQTTLVPIFSDIKKNHGREGKNKYFSNILSVTLLVMTIITVLMFALAGPFARILAIGYEGEMHDLIVFLIRQGLPIGIFLGITYVSNAYLQSDEVYGPHALMGIPYNLIFIIYLLVAKKPTVVGLMNVTMLASASQFLIQLPALRSRRLRFKFNLNFNDAYLKRTFILVVPIIISSTVSQINIMIDKTLASTLTEGAISALNYANKVNTLVVSVFVVAITTVVFPKLTNAVLKRDVKETGTLFSSSVNLVQLVTIPAAIGLIVLNRPIIGILFQRGAFDEKATILTSGALLFYAPGLIGQSLRMCFENMFYSYQQTKIPMYTGFLTVILNIIFNLILIKPLGHRGLALATSLSMLITSIIMYFIIRKKVKFNEKETLLTFLKILLSGILMGVATHFMWKAFTPMMTSRMKEVMFLFVTIMIAILIYILSTMLFGVKDTRTLVATLKRKFGRKNA</sequence>
<evidence type="ECO:0000256" key="8">
    <source>
        <dbReference type="HAMAP-Rule" id="MF_02078"/>
    </source>
</evidence>
<proteinExistence type="inferred from homology"/>
<keyword evidence="3 8" id="KW-0812">Transmembrane</keyword>
<protein>
    <recommendedName>
        <fullName evidence="8">Probable lipid II flippase MurJ</fullName>
    </recommendedName>
</protein>
<dbReference type="RefSeq" id="WP_116479518.1">
    <property type="nucleotide sequence ID" value="NZ_QEKV01000001.1"/>
</dbReference>
<dbReference type="NCBIfam" id="TIGR01695">
    <property type="entry name" value="murJ_mviN"/>
    <property type="match status" value="1"/>
</dbReference>
<feature type="transmembrane region" description="Helical" evidence="8">
    <location>
        <begin position="382"/>
        <end position="402"/>
    </location>
</feature>
<accession>A0A2U1E799</accession>
<feature type="transmembrane region" description="Helical" evidence="8">
    <location>
        <begin position="12"/>
        <end position="30"/>
    </location>
</feature>
<evidence type="ECO:0000313" key="11">
    <source>
        <dbReference type="Proteomes" id="UP000245793"/>
    </source>
</evidence>
<feature type="transmembrane region" description="Helical" evidence="8">
    <location>
        <begin position="441"/>
        <end position="462"/>
    </location>
</feature>
<dbReference type="GO" id="GO:0015648">
    <property type="term" value="F:lipid-linked peptidoglycan transporter activity"/>
    <property type="evidence" value="ECO:0007669"/>
    <property type="project" value="UniProtKB-UniRule"/>
</dbReference>
<evidence type="ECO:0000256" key="7">
    <source>
        <dbReference type="ARBA" id="ARBA00023136"/>
    </source>
</evidence>
<reference evidence="10 11" key="1">
    <citation type="submission" date="2018-04" db="EMBL/GenBank/DDBJ databases">
        <title>Genomic Encyclopedia of Type Strains, Phase IV (KMG-IV): sequencing the most valuable type-strain genomes for metagenomic binning, comparative biology and taxonomic classification.</title>
        <authorList>
            <person name="Goeker M."/>
        </authorList>
    </citation>
    <scope>NUCLEOTIDE SEQUENCE [LARGE SCALE GENOMIC DNA]</scope>
    <source>
        <strain evidence="10 11">DSM 20705</strain>
    </source>
</reference>
<feature type="transmembrane region" description="Helical" evidence="8">
    <location>
        <begin position="161"/>
        <end position="180"/>
    </location>
</feature>
<feature type="transmembrane region" description="Helical" evidence="8">
    <location>
        <begin position="274"/>
        <end position="292"/>
    </location>
</feature>
<keyword evidence="5 8" id="KW-0573">Peptidoglycan synthesis</keyword>
<dbReference type="GO" id="GO:0034204">
    <property type="term" value="P:lipid translocation"/>
    <property type="evidence" value="ECO:0007669"/>
    <property type="project" value="TreeGrafter"/>
</dbReference>
<evidence type="ECO:0000256" key="5">
    <source>
        <dbReference type="ARBA" id="ARBA00022984"/>
    </source>
</evidence>
<evidence type="ECO:0000256" key="9">
    <source>
        <dbReference type="PIRNR" id="PIRNR002869"/>
    </source>
</evidence>
<dbReference type="AlphaFoldDB" id="A0A2U1E799"/>
<evidence type="ECO:0000256" key="6">
    <source>
        <dbReference type="ARBA" id="ARBA00022989"/>
    </source>
</evidence>
<dbReference type="PIRSF" id="PIRSF002869">
    <property type="entry name" value="MviN"/>
    <property type="match status" value="1"/>
</dbReference>
<dbReference type="UniPathway" id="UPA00219"/>
<comment type="similarity">
    <text evidence="8 9">Belongs to the MurJ/MviN family.</text>
</comment>
<dbReference type="InterPro" id="IPR051050">
    <property type="entry name" value="Lipid_II_flippase_MurJ/MviN"/>
</dbReference>
<feature type="transmembrane region" description="Helical" evidence="8">
    <location>
        <begin position="229"/>
        <end position="249"/>
    </location>
</feature>
<dbReference type="GO" id="GO:0009252">
    <property type="term" value="P:peptidoglycan biosynthetic process"/>
    <property type="evidence" value="ECO:0007669"/>
    <property type="project" value="UniProtKB-UniRule"/>
</dbReference>
<keyword evidence="11" id="KW-1185">Reference proteome</keyword>
<feature type="transmembrane region" description="Helical" evidence="8">
    <location>
        <begin position="186"/>
        <end position="208"/>
    </location>
</feature>
<evidence type="ECO:0000313" key="10">
    <source>
        <dbReference type="EMBL" id="PVY95589.1"/>
    </source>
</evidence>
<dbReference type="CDD" id="cd13123">
    <property type="entry name" value="MATE_MurJ_like"/>
    <property type="match status" value="1"/>
</dbReference>
<name>A0A2U1E799_9FIRM</name>
<evidence type="ECO:0000256" key="4">
    <source>
        <dbReference type="ARBA" id="ARBA00022960"/>
    </source>
</evidence>